<evidence type="ECO:0000313" key="4">
    <source>
        <dbReference type="EMBL" id="KAK3933093.1"/>
    </source>
</evidence>
<dbReference type="PANTHER" id="PTHR37162">
    <property type="entry name" value="HAT FAMILY DIMERISATION DOMAINCONTAINING PROTEIN-RELATED"/>
    <property type="match status" value="1"/>
</dbReference>
<dbReference type="PROSITE" id="PS50158">
    <property type="entry name" value="ZF_CCHC"/>
    <property type="match status" value="1"/>
</dbReference>
<keyword evidence="5" id="KW-1185">Reference proteome</keyword>
<evidence type="ECO:0000256" key="2">
    <source>
        <dbReference type="SAM" id="MobiDB-lite"/>
    </source>
</evidence>
<keyword evidence="1" id="KW-0862">Zinc</keyword>
<dbReference type="GO" id="GO:0008270">
    <property type="term" value="F:zinc ion binding"/>
    <property type="evidence" value="ECO:0007669"/>
    <property type="project" value="UniProtKB-KW"/>
</dbReference>
<reference evidence="4" key="2">
    <citation type="journal article" date="2023" name="BMC Genomics">
        <title>Pest status, molecular evolution, and epigenetic factors derived from the genome assembly of Frankliniella fusca, a thysanopteran phytovirus vector.</title>
        <authorList>
            <person name="Catto M.A."/>
            <person name="Labadie P.E."/>
            <person name="Jacobson A.L."/>
            <person name="Kennedy G.G."/>
            <person name="Srinivasan R."/>
            <person name="Hunt B.G."/>
        </authorList>
    </citation>
    <scope>NUCLEOTIDE SEQUENCE</scope>
    <source>
        <strain evidence="4">PL_HMW_Pooled</strain>
    </source>
</reference>
<feature type="compositionally biased region" description="Basic residues" evidence="2">
    <location>
        <begin position="120"/>
        <end position="135"/>
    </location>
</feature>
<accession>A0AAE1LV27</accession>
<feature type="domain" description="CCHC-type" evidence="3">
    <location>
        <begin position="872"/>
        <end position="886"/>
    </location>
</feature>
<dbReference type="InterPro" id="IPR001878">
    <property type="entry name" value="Znf_CCHC"/>
</dbReference>
<organism evidence="4 5">
    <name type="scientific">Frankliniella fusca</name>
    <dbReference type="NCBI Taxonomy" id="407009"/>
    <lineage>
        <taxon>Eukaryota</taxon>
        <taxon>Metazoa</taxon>
        <taxon>Ecdysozoa</taxon>
        <taxon>Arthropoda</taxon>
        <taxon>Hexapoda</taxon>
        <taxon>Insecta</taxon>
        <taxon>Pterygota</taxon>
        <taxon>Neoptera</taxon>
        <taxon>Paraneoptera</taxon>
        <taxon>Thysanoptera</taxon>
        <taxon>Terebrantia</taxon>
        <taxon>Thripoidea</taxon>
        <taxon>Thripidae</taxon>
        <taxon>Frankliniella</taxon>
    </lineage>
</organism>
<keyword evidence="1" id="KW-0863">Zinc-finger</keyword>
<dbReference type="GO" id="GO:0003676">
    <property type="term" value="F:nucleic acid binding"/>
    <property type="evidence" value="ECO:0007669"/>
    <property type="project" value="InterPro"/>
</dbReference>
<dbReference type="Proteomes" id="UP001219518">
    <property type="component" value="Unassembled WGS sequence"/>
</dbReference>
<protein>
    <submittedName>
        <fullName evidence="4">Protein FAM200B</fullName>
    </submittedName>
</protein>
<comment type="caution">
    <text evidence="4">The sequence shown here is derived from an EMBL/GenBank/DDBJ whole genome shotgun (WGS) entry which is preliminary data.</text>
</comment>
<gene>
    <name evidence="4" type="ORF">KUF71_017354</name>
</gene>
<sequence length="897" mass="100828">MTMNTSSFGLQSRLLDQVRVVQFRSRNGSGADALEKQLAAGVQSKRGMFVSRGCPAPEGTASWTSPIMDTCSFVEHLPPGLSRTRRTVVSAVVQQEMETEDEASVDSPVEVSDTEQRGNGLRRSKSSTPVKKKRARGELSSAEKKQGPKSFQSKWLEMPEFRGWLQAIPGDPTKAKCVPCNATFSAGKSDAEKHAKGQKHSQKVLSIKNTRPINKAFAAPTKEQKLEKEVKKAEISLAAFFYRAQYRYYDHLVELVKKIFHDSEIAKRVTLDRTKCTAVMKNDLRTVPFSVLVDESTDVSNIKIMCLLTKYVSPSTGLVCTPLLEMIELDAKDCTAEAIYQKFKEKLCEQHQIPVTNCIGLGGVTTHLLKNDSPSSVLMDCICHSSHIAASAACKKLPSFISTRIRRVVSYVSGSPKRSAILEEFRQFFSEEPRKLVSISQARWLVMHSCVVRLLENLSALEHFFLSCAHEDNRDRDAPALYEEMRNPYFKAGLLFLKYSLEYFKRMNALFQSAKVLVHRLQTESRQLLVQVCQNYMRPNVLESAHKITYLKVGMFYVPLEKMYLGPGTAAALEQVPLPNDPGLSREQQALKREQDIKVFKLKCLDFYITAADQLKMYLPLNSDIMREAAFIDPALALSANARIDPLPELTHLIRQFKDCGIRGRGSRIASGHRPLLQALHHQGFTEKAECKAAFLTCADADLYRLLVALCAPQVLESAGVSFTQLLELLDEHWEEDISEAMAEFVFEQRRQKPGESAADWLADLRQLAIPCKFTDLDRRLRAQLVRGVADKECQRKLLEAPDLTVKSALGIIRVHMRTRAECEALNKRNSTEPEVHEAAVMYVQRPNVNNECFRCGSRHNPDTCWARDADCRKCGRRGHLGRRCKYGKKGGPSVGG</sequence>
<feature type="region of interest" description="Disordered" evidence="2">
    <location>
        <begin position="96"/>
        <end position="152"/>
    </location>
</feature>
<dbReference type="EMBL" id="JAHWGI010001443">
    <property type="protein sequence ID" value="KAK3933093.1"/>
    <property type="molecule type" value="Genomic_DNA"/>
</dbReference>
<evidence type="ECO:0000313" key="5">
    <source>
        <dbReference type="Proteomes" id="UP001219518"/>
    </source>
</evidence>
<evidence type="ECO:0000259" key="3">
    <source>
        <dbReference type="PROSITE" id="PS50158"/>
    </source>
</evidence>
<reference evidence="4" key="1">
    <citation type="submission" date="2021-07" db="EMBL/GenBank/DDBJ databases">
        <authorList>
            <person name="Catto M.A."/>
            <person name="Jacobson A."/>
            <person name="Kennedy G."/>
            <person name="Labadie P."/>
            <person name="Hunt B.G."/>
            <person name="Srinivasan R."/>
        </authorList>
    </citation>
    <scope>NUCLEOTIDE SEQUENCE</scope>
    <source>
        <strain evidence="4">PL_HMW_Pooled</strain>
        <tissue evidence="4">Head</tissue>
    </source>
</reference>
<dbReference type="PANTHER" id="PTHR37162:SF1">
    <property type="entry name" value="BED-TYPE DOMAIN-CONTAINING PROTEIN"/>
    <property type="match status" value="1"/>
</dbReference>
<keyword evidence="1" id="KW-0479">Metal-binding</keyword>
<evidence type="ECO:0000256" key="1">
    <source>
        <dbReference type="PROSITE-ProRule" id="PRU00047"/>
    </source>
</evidence>
<dbReference type="SUPFAM" id="SSF53098">
    <property type="entry name" value="Ribonuclease H-like"/>
    <property type="match status" value="1"/>
</dbReference>
<dbReference type="AlphaFoldDB" id="A0AAE1LV27"/>
<name>A0AAE1LV27_9NEOP</name>
<dbReference type="InterPro" id="IPR012337">
    <property type="entry name" value="RNaseH-like_sf"/>
</dbReference>
<proteinExistence type="predicted"/>